<comment type="caution">
    <text evidence="1">The sequence shown here is derived from an EMBL/GenBank/DDBJ whole genome shotgun (WGS) entry which is preliminary data.</text>
</comment>
<dbReference type="EMBL" id="JACRTC010000004">
    <property type="protein sequence ID" value="MBC8570506.1"/>
    <property type="molecule type" value="Genomic_DNA"/>
</dbReference>
<dbReference type="InterPro" id="IPR049215">
    <property type="entry name" value="DUF6809"/>
</dbReference>
<dbReference type="RefSeq" id="WP_262397608.1">
    <property type="nucleotide sequence ID" value="NZ_JACRTC010000004.1"/>
</dbReference>
<dbReference type="Proteomes" id="UP000660861">
    <property type="component" value="Unassembled WGS sequence"/>
</dbReference>
<dbReference type="AlphaFoldDB" id="A0A926EEP2"/>
<protein>
    <submittedName>
        <fullName evidence="1">Uncharacterized protein</fullName>
    </submittedName>
</protein>
<evidence type="ECO:0000313" key="2">
    <source>
        <dbReference type="Proteomes" id="UP000660861"/>
    </source>
</evidence>
<accession>A0A926EEP2</accession>
<proteinExistence type="predicted"/>
<evidence type="ECO:0000313" key="1">
    <source>
        <dbReference type="EMBL" id="MBC8570506.1"/>
    </source>
</evidence>
<keyword evidence="2" id="KW-1185">Reference proteome</keyword>
<name>A0A926EEP2_9FIRM</name>
<sequence length="86" mass="10032">MESVLEELFLGGICGEAEPVEDPEYREAQRIYSKVRNKWEVALAPEQQKLWEKLNDAAEERFYYEGKQCFLTGFRMGLRVAVESLL</sequence>
<dbReference type="Pfam" id="PF20648">
    <property type="entry name" value="DUF6809"/>
    <property type="match status" value="1"/>
</dbReference>
<gene>
    <name evidence="1" type="ORF">H8709_06635</name>
</gene>
<organism evidence="1 2">
    <name type="scientific">Zongyangia hominis</name>
    <dbReference type="NCBI Taxonomy" id="2763677"/>
    <lineage>
        <taxon>Bacteria</taxon>
        <taxon>Bacillati</taxon>
        <taxon>Bacillota</taxon>
        <taxon>Clostridia</taxon>
        <taxon>Eubacteriales</taxon>
        <taxon>Oscillospiraceae</taxon>
        <taxon>Zongyangia</taxon>
    </lineage>
</organism>
<reference evidence="1" key="1">
    <citation type="submission" date="2020-08" db="EMBL/GenBank/DDBJ databases">
        <title>Genome public.</title>
        <authorList>
            <person name="Liu C."/>
            <person name="Sun Q."/>
        </authorList>
    </citation>
    <scope>NUCLEOTIDE SEQUENCE</scope>
    <source>
        <strain evidence="1">NSJ-54</strain>
    </source>
</reference>